<dbReference type="OrthoDB" id="5786286at2759"/>
<organism evidence="1 2">
    <name type="scientific">Steinernema carpocapsae</name>
    <name type="common">Entomopathogenic nematode</name>
    <dbReference type="NCBI Taxonomy" id="34508"/>
    <lineage>
        <taxon>Eukaryota</taxon>
        <taxon>Metazoa</taxon>
        <taxon>Ecdysozoa</taxon>
        <taxon>Nematoda</taxon>
        <taxon>Chromadorea</taxon>
        <taxon>Rhabditida</taxon>
        <taxon>Tylenchina</taxon>
        <taxon>Panagrolaimomorpha</taxon>
        <taxon>Strongyloidoidea</taxon>
        <taxon>Steinernematidae</taxon>
        <taxon>Steinernema</taxon>
    </lineage>
</organism>
<keyword evidence="2" id="KW-1185">Reference proteome</keyword>
<sequence length="136" mass="15475">MAFSSRNKPIIYIAVLPCCRDRFGQFACQALRKSQPATFEKRCLSDHDFHTIDCCMECRSYIENNKIDPDNARSLFKAPQVCKDKRSIFFCRKFKTNGIGKFSCADAQFAIRVCRASCGYCSDLIYGVEKVAPPCQ</sequence>
<dbReference type="AlphaFoldDB" id="A0A4U5NT08"/>
<dbReference type="EMBL" id="AZBU02000003">
    <property type="protein sequence ID" value="TKR86649.1"/>
    <property type="molecule type" value="Genomic_DNA"/>
</dbReference>
<evidence type="ECO:0000313" key="1">
    <source>
        <dbReference type="EMBL" id="TKR86649.1"/>
    </source>
</evidence>
<name>A0A4U5NT08_STECR</name>
<dbReference type="Proteomes" id="UP000298663">
    <property type="component" value="Unassembled WGS sequence"/>
</dbReference>
<proteinExistence type="predicted"/>
<gene>
    <name evidence="1" type="ORF">L596_011197</name>
</gene>
<dbReference type="PANTHER" id="PTHR35017">
    <property type="entry name" value="PROTEIN CBG16223-RELATED"/>
    <property type="match status" value="1"/>
</dbReference>
<accession>A0A4U5NT08</accession>
<protein>
    <submittedName>
        <fullName evidence="1">Uncharacterized protein</fullName>
    </submittedName>
</protein>
<reference evidence="1 2" key="2">
    <citation type="journal article" date="2019" name="G3 (Bethesda)">
        <title>Hybrid Assembly of the Genome of the Entomopathogenic Nematode Steinernema carpocapsae Identifies the X-Chromosome.</title>
        <authorList>
            <person name="Serra L."/>
            <person name="Macchietto M."/>
            <person name="Macias-Munoz A."/>
            <person name="McGill C.J."/>
            <person name="Rodriguez I.M."/>
            <person name="Rodriguez B."/>
            <person name="Murad R."/>
            <person name="Mortazavi A."/>
        </authorList>
    </citation>
    <scope>NUCLEOTIDE SEQUENCE [LARGE SCALE GENOMIC DNA]</scope>
    <source>
        <strain evidence="1 2">ALL</strain>
    </source>
</reference>
<dbReference type="PANTHER" id="PTHR35017:SF2">
    <property type="entry name" value="SHKT DOMAIN-CONTAINING PROTEIN"/>
    <property type="match status" value="1"/>
</dbReference>
<comment type="caution">
    <text evidence="1">The sequence shown here is derived from an EMBL/GenBank/DDBJ whole genome shotgun (WGS) entry which is preliminary data.</text>
</comment>
<reference evidence="1 2" key="1">
    <citation type="journal article" date="2015" name="Genome Biol.">
        <title>Comparative genomics of Steinernema reveals deeply conserved gene regulatory networks.</title>
        <authorList>
            <person name="Dillman A.R."/>
            <person name="Macchietto M."/>
            <person name="Porter C.F."/>
            <person name="Rogers A."/>
            <person name="Williams B."/>
            <person name="Antoshechkin I."/>
            <person name="Lee M.M."/>
            <person name="Goodwin Z."/>
            <person name="Lu X."/>
            <person name="Lewis E.E."/>
            <person name="Goodrich-Blair H."/>
            <person name="Stock S.P."/>
            <person name="Adams B.J."/>
            <person name="Sternberg P.W."/>
            <person name="Mortazavi A."/>
        </authorList>
    </citation>
    <scope>NUCLEOTIDE SEQUENCE [LARGE SCALE GENOMIC DNA]</scope>
    <source>
        <strain evidence="1 2">ALL</strain>
    </source>
</reference>
<evidence type="ECO:0000313" key="2">
    <source>
        <dbReference type="Proteomes" id="UP000298663"/>
    </source>
</evidence>